<dbReference type="AlphaFoldDB" id="A0A0B0ESR9"/>
<accession>A0A0B0ESR9</accession>
<sequence>MNRTTGDTMGSLTVSLKLCQLREQAREHPDWVFTTLHHLNENGVVRFVR</sequence>
<gene>
    <name evidence="1" type="ORF">SCABRO_00508</name>
</gene>
<dbReference type="EMBL" id="JRYO01000038">
    <property type="protein sequence ID" value="KHE93725.1"/>
    <property type="molecule type" value="Genomic_DNA"/>
</dbReference>
<proteinExistence type="predicted"/>
<protein>
    <submittedName>
        <fullName evidence="1">Uncharacterized protein</fullName>
    </submittedName>
</protein>
<comment type="caution">
    <text evidence="1">The sequence shown here is derived from an EMBL/GenBank/DDBJ whole genome shotgun (WGS) entry which is preliminary data.</text>
</comment>
<name>A0A0B0ESR9_9BACT</name>
<dbReference type="Proteomes" id="UP000030652">
    <property type="component" value="Unassembled WGS sequence"/>
</dbReference>
<organism evidence="1 2">
    <name type="scientific">Candidatus Scalindua brodae</name>
    <dbReference type="NCBI Taxonomy" id="237368"/>
    <lineage>
        <taxon>Bacteria</taxon>
        <taxon>Pseudomonadati</taxon>
        <taxon>Planctomycetota</taxon>
        <taxon>Candidatus Brocadiia</taxon>
        <taxon>Candidatus Brocadiales</taxon>
        <taxon>Candidatus Scalinduaceae</taxon>
        <taxon>Candidatus Scalindua</taxon>
    </lineage>
</organism>
<evidence type="ECO:0000313" key="2">
    <source>
        <dbReference type="Proteomes" id="UP000030652"/>
    </source>
</evidence>
<evidence type="ECO:0000313" key="1">
    <source>
        <dbReference type="EMBL" id="KHE93725.1"/>
    </source>
</evidence>
<reference evidence="1 2" key="1">
    <citation type="submission" date="2014-10" db="EMBL/GenBank/DDBJ databases">
        <title>Draft genome of anammox bacterium scalindua brodae, obtained using differential coverage binning of sequence data from two enrichment reactors.</title>
        <authorList>
            <person name="Speth D.R."/>
            <person name="Russ L."/>
            <person name="Kartal B."/>
            <person name="Op den Camp H.J."/>
            <person name="Dutilh B.E."/>
            <person name="Jetten M.S."/>
        </authorList>
    </citation>
    <scope>NUCLEOTIDE SEQUENCE [LARGE SCALE GENOMIC DNA]</scope>
    <source>
        <strain evidence="1">RU1</strain>
    </source>
</reference>